<evidence type="ECO:0000256" key="11">
    <source>
        <dbReference type="SAM" id="MobiDB-lite"/>
    </source>
</evidence>
<feature type="transmembrane region" description="Helical" evidence="12">
    <location>
        <begin position="346"/>
        <end position="368"/>
    </location>
</feature>
<feature type="transmembrane region" description="Helical" evidence="12">
    <location>
        <begin position="721"/>
        <end position="741"/>
    </location>
</feature>
<dbReference type="Pfam" id="PF04602">
    <property type="entry name" value="Arabinose_trans"/>
    <property type="match status" value="1"/>
</dbReference>
<feature type="region of interest" description="Disordered" evidence="11">
    <location>
        <begin position="779"/>
        <end position="854"/>
    </location>
</feature>
<dbReference type="AlphaFoldDB" id="A0A7H0SLC0"/>
<keyword evidence="10" id="KW-0961">Cell wall biogenesis/degradation</keyword>
<feature type="compositionally biased region" description="Low complexity" evidence="11">
    <location>
        <begin position="822"/>
        <end position="844"/>
    </location>
</feature>
<dbReference type="GO" id="GO:0071766">
    <property type="term" value="P:Actinobacterium-type cell wall biogenesis"/>
    <property type="evidence" value="ECO:0007669"/>
    <property type="project" value="InterPro"/>
</dbReference>
<feature type="transmembrane region" description="Helical" evidence="12">
    <location>
        <begin position="575"/>
        <end position="595"/>
    </location>
</feature>
<name>A0A7H0SLC0_9CORY</name>
<comment type="function">
    <text evidence="1">Arabinosyl transferase responsible for the polymerization of arabinose into the arabinan of arabinogalactan.</text>
</comment>
<dbReference type="GO" id="GO:0005886">
    <property type="term" value="C:plasma membrane"/>
    <property type="evidence" value="ECO:0007669"/>
    <property type="project" value="UniProtKB-SubCell"/>
</dbReference>
<evidence type="ECO:0000256" key="8">
    <source>
        <dbReference type="ARBA" id="ARBA00022989"/>
    </source>
</evidence>
<evidence type="ECO:0000256" key="5">
    <source>
        <dbReference type="ARBA" id="ARBA00022676"/>
    </source>
</evidence>
<evidence type="ECO:0000256" key="6">
    <source>
        <dbReference type="ARBA" id="ARBA00022679"/>
    </source>
</evidence>
<dbReference type="EMBL" id="CP046884">
    <property type="protein sequence ID" value="QNQ89345.1"/>
    <property type="molecule type" value="Genomic_DNA"/>
</dbReference>
<feature type="compositionally biased region" description="Polar residues" evidence="11">
    <location>
        <begin position="779"/>
        <end position="791"/>
    </location>
</feature>
<feature type="transmembrane region" description="Helical" evidence="12">
    <location>
        <begin position="673"/>
        <end position="694"/>
    </location>
</feature>
<dbReference type="InterPro" id="IPR032731">
    <property type="entry name" value="Arabino_trans_C"/>
</dbReference>
<evidence type="ECO:0000313" key="17">
    <source>
        <dbReference type="Proteomes" id="UP000516320"/>
    </source>
</evidence>
<keyword evidence="8 12" id="KW-1133">Transmembrane helix</keyword>
<dbReference type="Gene3D" id="2.60.120.940">
    <property type="entry name" value="EmbC, C-terminal domain, subdomain 2"/>
    <property type="match status" value="1"/>
</dbReference>
<feature type="transmembrane region" description="Helical" evidence="12">
    <location>
        <begin position="478"/>
        <end position="499"/>
    </location>
</feature>
<dbReference type="InterPro" id="IPR040920">
    <property type="entry name" value="Arabino_trans_N"/>
</dbReference>
<evidence type="ECO:0000256" key="2">
    <source>
        <dbReference type="ARBA" id="ARBA00004651"/>
    </source>
</evidence>
<keyword evidence="5" id="KW-0328">Glycosyltransferase</keyword>
<organism evidence="16 17">
    <name type="scientific">Corynebacterium poyangense</name>
    <dbReference type="NCBI Taxonomy" id="2684405"/>
    <lineage>
        <taxon>Bacteria</taxon>
        <taxon>Bacillati</taxon>
        <taxon>Actinomycetota</taxon>
        <taxon>Actinomycetes</taxon>
        <taxon>Mycobacteriales</taxon>
        <taxon>Corynebacteriaceae</taxon>
        <taxon>Corynebacterium</taxon>
    </lineage>
</organism>
<dbReference type="GO" id="GO:0052636">
    <property type="term" value="F:arabinosyltransferase activity"/>
    <property type="evidence" value="ECO:0007669"/>
    <property type="project" value="InterPro"/>
</dbReference>
<feature type="transmembrane region" description="Helical" evidence="12">
    <location>
        <begin position="380"/>
        <end position="396"/>
    </location>
</feature>
<dbReference type="Gene3D" id="2.60.120.610">
    <property type="entry name" value="arabinofuranosyltransferase like domain"/>
    <property type="match status" value="1"/>
</dbReference>
<evidence type="ECO:0000256" key="4">
    <source>
        <dbReference type="ARBA" id="ARBA00022475"/>
    </source>
</evidence>
<dbReference type="InterPro" id="IPR027451">
    <property type="entry name" value="EmbABC_dom1"/>
</dbReference>
<evidence type="ECO:0000256" key="7">
    <source>
        <dbReference type="ARBA" id="ARBA00022692"/>
    </source>
</evidence>
<dbReference type="Pfam" id="PF17689">
    <property type="entry name" value="Arabino_trans_N"/>
    <property type="match status" value="1"/>
</dbReference>
<feature type="transmembrane region" description="Helical" evidence="12">
    <location>
        <begin position="434"/>
        <end position="457"/>
    </location>
</feature>
<feature type="transmembrane region" description="Helical" evidence="12">
    <location>
        <begin position="37"/>
        <end position="59"/>
    </location>
</feature>
<protein>
    <submittedName>
        <fullName evidence="16">Arabinosyltransferase</fullName>
    </submittedName>
</protein>
<feature type="domain" description="Arabinosyltransferase C-terminal" evidence="14">
    <location>
        <begin position="733"/>
        <end position="1127"/>
    </location>
</feature>
<feature type="transmembrane region" description="Helical" evidence="12">
    <location>
        <begin position="632"/>
        <end position="653"/>
    </location>
</feature>
<keyword evidence="4" id="KW-1003">Cell membrane</keyword>
<dbReference type="Proteomes" id="UP000516320">
    <property type="component" value="Chromosome"/>
</dbReference>
<evidence type="ECO:0000256" key="12">
    <source>
        <dbReference type="SAM" id="Phobius"/>
    </source>
</evidence>
<comment type="subcellular location">
    <subcellularLocation>
        <location evidence="2">Cell membrane</location>
        <topology evidence="2">Multi-pass membrane protein</topology>
    </subcellularLocation>
</comment>
<evidence type="ECO:0000256" key="10">
    <source>
        <dbReference type="ARBA" id="ARBA00023316"/>
    </source>
</evidence>
<dbReference type="GO" id="GO:0071555">
    <property type="term" value="P:cell wall organization"/>
    <property type="evidence" value="ECO:0007669"/>
    <property type="project" value="UniProtKB-KW"/>
</dbReference>
<proteinExistence type="inferred from homology"/>
<dbReference type="InterPro" id="IPR042486">
    <property type="entry name" value="Arabino_trans_C_2"/>
</dbReference>
<keyword evidence="9 12" id="KW-0472">Membrane</keyword>
<evidence type="ECO:0000256" key="9">
    <source>
        <dbReference type="ARBA" id="ARBA00023136"/>
    </source>
</evidence>
<feature type="transmembrane region" description="Helical" evidence="12">
    <location>
        <begin position="232"/>
        <end position="252"/>
    </location>
</feature>
<dbReference type="KEGG" id="cpoy:GP475_00865"/>
<reference evidence="16 17" key="1">
    <citation type="submission" date="2019-12" db="EMBL/GenBank/DDBJ databases">
        <title>Corynebacterium sp. nov., isolated from feces of the Anser Albifrons in China.</title>
        <authorList>
            <person name="Liu Q."/>
        </authorList>
    </citation>
    <scope>NUCLEOTIDE SEQUENCE [LARGE SCALE GENOMIC DNA]</scope>
    <source>
        <strain evidence="16 17">4H37-19</strain>
    </source>
</reference>
<keyword evidence="17" id="KW-1185">Reference proteome</keyword>
<evidence type="ECO:0000256" key="3">
    <source>
        <dbReference type="ARBA" id="ARBA00008195"/>
    </source>
</evidence>
<dbReference type="InterPro" id="IPR007680">
    <property type="entry name" value="Arabino_trans_central"/>
</dbReference>
<feature type="transmembrane region" description="Helical" evidence="12">
    <location>
        <begin position="273"/>
        <end position="290"/>
    </location>
</feature>
<evidence type="ECO:0000259" key="14">
    <source>
        <dbReference type="Pfam" id="PF14896"/>
    </source>
</evidence>
<dbReference type="Pfam" id="PF14896">
    <property type="entry name" value="Arabino_trans_C"/>
    <property type="match status" value="1"/>
</dbReference>
<feature type="domain" description="Arabinosyltransferas concanavalin like" evidence="15">
    <location>
        <begin position="62"/>
        <end position="225"/>
    </location>
</feature>
<gene>
    <name evidence="16" type="ORF">GP475_00865</name>
</gene>
<accession>A0A7H0SLC0</accession>
<keyword evidence="6 16" id="KW-0808">Transferase</keyword>
<evidence type="ECO:0000313" key="16">
    <source>
        <dbReference type="EMBL" id="QNQ89345.1"/>
    </source>
</evidence>
<feature type="domain" description="Arabinofuranosyltransferase central" evidence="13">
    <location>
        <begin position="229"/>
        <end position="692"/>
    </location>
</feature>
<evidence type="ECO:0000259" key="13">
    <source>
        <dbReference type="Pfam" id="PF04602"/>
    </source>
</evidence>
<feature type="transmembrane region" description="Helical" evidence="12">
    <location>
        <begin position="545"/>
        <end position="563"/>
    </location>
</feature>
<sequence>MGNQRNWPLRGGGPQVRTTRQLDSLPVRTPKSIASRWLRLLTLLSGLAGFLLFIAIPFLPVNQTQSTLRWPQQKLDSVVAPLVSYAPQEINATIPVSSFDDLRDGQNLVLGTLPENSEEATSRGLFVRSIDGSVDVVSEESVVLQLRPDQVRALPRDAVLIISSSESETSATITAPGHEDLAEASVERDVRPQVSGIFTELKSDDATAGTLKNSGLSVTVDINSRFTSSPTLLKAAAMWGGVILLLLSLWGLHRLDRLDGKPFRGIPQNWRRFRLVDAVVVLVLGWWHIFGANTSDDGFLLTMARVSHNAGYMANYYRWYGVPESPFGSPYYDLLALFAQVSPNSVWMRLPALIFALIIWFIASRELIPRMGPRVDGRRVVHWSAAGVFLAFWLPYDNGTRPEPYIAAMLMLTWSSFERAIATNRLLPAAVGTIFATLTLAGGPTGMFGPGILLVYLPSLITVLRRRISLLGVPGWRGTVLLIAPFLAAGTSVLIAVFGDQPLGSVLESIRVRSEVGPSLRWHDEGLRYTTLFEQLADGSVARRVPMLLMVTAVILITAWLLRHRGRIPGVAQGPIQRGLIIYFLGTALLSFTPTKWTHHFGIYAGVGAVLAGVAAVVLGRIVMKAVWARTLTIGAFIFLFAQALGGTNGWWYVAHYGIPWWDRTIQYHGVQAADIVLFISLVVISVGVVQLFVERHRIAEGGQPRPVTFSRYARFSRAPFAVLGCFIVLFSCASFAKGFISQYPNYSVGLGNLRTLKGETCGMAQDVLVETNTNDSFLTPVNGTPLGQSLETKDSYGFSPNGVPKDLEPDNADTSSVGSIGENSTTGDTTSESTDEQQQSSTTGGFRKHEGVNGSKATLPFDIDYTKVPVLGSYVPEDEPQQAAKLTSEWYALPQASEDTPLVVVSIAGRTQHHDINGIKQGGQKFFLQYATRDSDGHIHDSGQVEMLDAGPTPSWRNVRFPLDRLPEGTNVVRLKVEDSSLDPEQWVAITPPRVPHLENLNDYIGSEKAGLLDWSVGLQFPCQRSYDHFAGVAELPEYRISPDYDGKVWLSPFQDYNGGGAMGSVESVLTSWEKPAYLKGDWQRDWGSLEIYSLRTDSQGKTPDTAEIDHEVIRRAGWWNPGKMKLNAPDYKLAAR</sequence>
<evidence type="ECO:0000256" key="1">
    <source>
        <dbReference type="ARBA" id="ARBA00003001"/>
    </source>
</evidence>
<keyword evidence="7 12" id="KW-0812">Transmembrane</keyword>
<evidence type="ECO:0000259" key="15">
    <source>
        <dbReference type="Pfam" id="PF17689"/>
    </source>
</evidence>
<comment type="similarity">
    <text evidence="3">Belongs to the emb family.</text>
</comment>
<feature type="transmembrane region" description="Helical" evidence="12">
    <location>
        <begin position="601"/>
        <end position="620"/>
    </location>
</feature>